<dbReference type="RefSeq" id="WP_186502518.1">
    <property type="nucleotide sequence ID" value="NZ_JACOGK010000007.1"/>
</dbReference>
<reference evidence="2 3" key="1">
    <citation type="submission" date="2020-08" db="EMBL/GenBank/DDBJ databases">
        <authorList>
            <person name="Liu C."/>
            <person name="Sun Q."/>
        </authorList>
    </citation>
    <scope>NUCLEOTIDE SEQUENCE [LARGE SCALE GENOMIC DNA]</scope>
    <source>
        <strain evidence="2 3">NSJ-59</strain>
    </source>
</reference>
<dbReference type="InterPro" id="IPR005632">
    <property type="entry name" value="Chaperone_Skp"/>
</dbReference>
<comment type="caution">
    <text evidence="2">The sequence shown here is derived from an EMBL/GenBank/DDBJ whole genome shotgun (WGS) entry which is preliminary data.</text>
</comment>
<keyword evidence="1" id="KW-0732">Signal</keyword>
<dbReference type="Proteomes" id="UP000606870">
    <property type="component" value="Unassembled WGS sequence"/>
</dbReference>
<protein>
    <submittedName>
        <fullName evidence="2">OmpH family outer membrane protein</fullName>
    </submittedName>
</protein>
<dbReference type="EMBL" id="JACOGK010000007">
    <property type="protein sequence ID" value="MBC3536363.1"/>
    <property type="molecule type" value="Genomic_DNA"/>
</dbReference>
<organism evidence="2 3">
    <name type="scientific">Megasphaera hominis</name>
    <dbReference type="NCBI Taxonomy" id="159836"/>
    <lineage>
        <taxon>Bacteria</taxon>
        <taxon>Bacillati</taxon>
        <taxon>Bacillota</taxon>
        <taxon>Negativicutes</taxon>
        <taxon>Veillonellales</taxon>
        <taxon>Veillonellaceae</taxon>
        <taxon>Megasphaera</taxon>
    </lineage>
</organism>
<gene>
    <name evidence="2" type="ORF">H8J70_03735</name>
</gene>
<name>A0ABR6VH00_9FIRM</name>
<evidence type="ECO:0000313" key="2">
    <source>
        <dbReference type="EMBL" id="MBC3536363.1"/>
    </source>
</evidence>
<dbReference type="InterPro" id="IPR024930">
    <property type="entry name" value="Skp_dom_sf"/>
</dbReference>
<feature type="chain" id="PRO_5045792584" evidence="1">
    <location>
        <begin position="27"/>
        <end position="142"/>
    </location>
</feature>
<sequence length="142" mass="15630">MQMKKKIGTLMMSVMLAATALGGALAAPVGTLDMPQLIQQHPGFTKAMASWKTDVTKAQEGFQNEIKKDKITDQKQQQDVAKKYADQLNKQRLDLFLPIEKDILAKADAVRKEKGLDNVVLKGSVLIGQYQDITADVAAKMK</sequence>
<evidence type="ECO:0000256" key="1">
    <source>
        <dbReference type="SAM" id="SignalP"/>
    </source>
</evidence>
<keyword evidence="3" id="KW-1185">Reference proteome</keyword>
<proteinExistence type="predicted"/>
<accession>A0ABR6VH00</accession>
<dbReference type="SMART" id="SM00935">
    <property type="entry name" value="OmpH"/>
    <property type="match status" value="1"/>
</dbReference>
<dbReference type="Gene3D" id="3.30.910.20">
    <property type="entry name" value="Skp domain"/>
    <property type="match status" value="1"/>
</dbReference>
<dbReference type="SUPFAM" id="SSF111384">
    <property type="entry name" value="OmpH-like"/>
    <property type="match status" value="1"/>
</dbReference>
<evidence type="ECO:0000313" key="3">
    <source>
        <dbReference type="Proteomes" id="UP000606870"/>
    </source>
</evidence>
<feature type="signal peptide" evidence="1">
    <location>
        <begin position="1"/>
        <end position="26"/>
    </location>
</feature>